<evidence type="ECO:0000259" key="1">
    <source>
        <dbReference type="Pfam" id="PF12939"/>
    </source>
</evidence>
<dbReference type="RefSeq" id="WP_308451277.1">
    <property type="nucleotide sequence ID" value="NZ_JAJEPU010000018.1"/>
</dbReference>
<dbReference type="InterPro" id="IPR038406">
    <property type="entry name" value="DUF3837_sf"/>
</dbReference>
<dbReference type="InterPro" id="IPR024212">
    <property type="entry name" value="DUF3837"/>
</dbReference>
<dbReference type="Proteomes" id="UP001198962">
    <property type="component" value="Unassembled WGS sequence"/>
</dbReference>
<evidence type="ECO:0000313" key="3">
    <source>
        <dbReference type="Proteomes" id="UP001198962"/>
    </source>
</evidence>
<evidence type="ECO:0000313" key="2">
    <source>
        <dbReference type="EMBL" id="MCC2164724.1"/>
    </source>
</evidence>
<comment type="caution">
    <text evidence="2">The sequence shown here is derived from an EMBL/GenBank/DDBJ whole genome shotgun (WGS) entry which is preliminary data.</text>
</comment>
<name>A0AAE3ARN3_9FIRM</name>
<organism evidence="2 3">
    <name type="scientific">Brotaphodocola catenula</name>
    <dbReference type="NCBI Taxonomy" id="2885361"/>
    <lineage>
        <taxon>Bacteria</taxon>
        <taxon>Bacillati</taxon>
        <taxon>Bacillota</taxon>
        <taxon>Clostridia</taxon>
        <taxon>Lachnospirales</taxon>
        <taxon>Lachnospiraceae</taxon>
        <taxon>Brotaphodocola</taxon>
    </lineage>
</organism>
<keyword evidence="3" id="KW-1185">Reference proteome</keyword>
<dbReference type="Gene3D" id="1.20.58.1400">
    <property type="entry name" value="Domain of unknown function DUF3837"/>
    <property type="match status" value="1"/>
</dbReference>
<feature type="domain" description="DUF3837" evidence="1">
    <location>
        <begin position="1"/>
        <end position="112"/>
    </location>
</feature>
<dbReference type="Pfam" id="PF12939">
    <property type="entry name" value="DUF3837"/>
    <property type="match status" value="1"/>
</dbReference>
<gene>
    <name evidence="2" type="ORF">LKD32_07490</name>
</gene>
<dbReference type="EMBL" id="JAJEPU010000018">
    <property type="protein sequence ID" value="MCC2164724.1"/>
    <property type="molecule type" value="Genomic_DNA"/>
</dbReference>
<reference evidence="2" key="1">
    <citation type="submission" date="2021-10" db="EMBL/GenBank/DDBJ databases">
        <title>Anaerobic single-cell dispensing facilitates the cultivation of human gut bacteria.</title>
        <authorList>
            <person name="Afrizal A."/>
        </authorList>
    </citation>
    <scope>NUCLEOTIDE SEQUENCE</scope>
    <source>
        <strain evidence="2">CLA-AA-H274</strain>
    </source>
</reference>
<proteinExistence type="predicted"/>
<protein>
    <submittedName>
        <fullName evidence="2">DUF3837 domain-containing protein</fullName>
    </submittedName>
</protein>
<sequence>MVFSIVKQSVDIRLRLALEKTPKLSADTECAVSIGMLAKMAGLAIPERKEKLEEMVADLKKQTETLANPSVITQTAQSGDRMQRLKEILFAYEPKGGMDDEKYELVRYGYEQE</sequence>
<accession>A0AAE3ARN3</accession>
<dbReference type="AlphaFoldDB" id="A0AAE3ARN3"/>